<dbReference type="Gene3D" id="3.40.50.1820">
    <property type="entry name" value="alpha/beta hydrolase"/>
    <property type="match status" value="1"/>
</dbReference>
<dbReference type="RefSeq" id="WP_229803672.1">
    <property type="nucleotide sequence ID" value="NZ_BMQP01000040.1"/>
</dbReference>
<name>A0A8J3S7K4_PLARO</name>
<dbReference type="AlphaFoldDB" id="A0A8J3S7K4"/>
<keyword evidence="3" id="KW-1185">Reference proteome</keyword>
<evidence type="ECO:0000313" key="3">
    <source>
        <dbReference type="Proteomes" id="UP000655044"/>
    </source>
</evidence>
<feature type="domain" description="Serine aminopeptidase S33" evidence="1">
    <location>
        <begin position="73"/>
        <end position="179"/>
    </location>
</feature>
<dbReference type="InterPro" id="IPR022742">
    <property type="entry name" value="Hydrolase_4"/>
</dbReference>
<protein>
    <recommendedName>
        <fullName evidence="1">Serine aminopeptidase S33 domain-containing protein</fullName>
    </recommendedName>
</protein>
<dbReference type="Proteomes" id="UP000655044">
    <property type="component" value="Unassembled WGS sequence"/>
</dbReference>
<evidence type="ECO:0000313" key="2">
    <source>
        <dbReference type="EMBL" id="GIH87441.1"/>
    </source>
</evidence>
<dbReference type="Pfam" id="PF12146">
    <property type="entry name" value="Hydrolase_4"/>
    <property type="match status" value="1"/>
</dbReference>
<reference evidence="2" key="1">
    <citation type="submission" date="2021-01" db="EMBL/GenBank/DDBJ databases">
        <title>Whole genome shotgun sequence of Planobispora rosea NBRC 15558.</title>
        <authorList>
            <person name="Komaki H."/>
            <person name="Tamura T."/>
        </authorList>
    </citation>
    <scope>NUCLEOTIDE SEQUENCE</scope>
    <source>
        <strain evidence="2">NBRC 15558</strain>
    </source>
</reference>
<dbReference type="SUPFAM" id="SSF53474">
    <property type="entry name" value="alpha/beta-Hydrolases"/>
    <property type="match status" value="1"/>
</dbReference>
<dbReference type="PANTHER" id="PTHR12277">
    <property type="entry name" value="ALPHA/BETA HYDROLASE DOMAIN-CONTAINING PROTEIN"/>
    <property type="match status" value="1"/>
</dbReference>
<gene>
    <name evidence="2" type="ORF">Pro02_58490</name>
</gene>
<accession>A0A8J3S7K4</accession>
<dbReference type="EMBL" id="BOOI01000060">
    <property type="protein sequence ID" value="GIH87441.1"/>
    <property type="molecule type" value="Genomic_DNA"/>
</dbReference>
<dbReference type="PANTHER" id="PTHR12277:SF79">
    <property type="entry name" value="XAA-PRO DIPEPTIDYL-PEPTIDASE-RELATED"/>
    <property type="match status" value="1"/>
</dbReference>
<evidence type="ECO:0000259" key="1">
    <source>
        <dbReference type="Pfam" id="PF12146"/>
    </source>
</evidence>
<comment type="caution">
    <text evidence="2">The sequence shown here is derived from an EMBL/GenBank/DDBJ whole genome shotgun (WGS) entry which is preliminary data.</text>
</comment>
<organism evidence="2 3">
    <name type="scientific">Planobispora rosea</name>
    <dbReference type="NCBI Taxonomy" id="35762"/>
    <lineage>
        <taxon>Bacteria</taxon>
        <taxon>Bacillati</taxon>
        <taxon>Actinomycetota</taxon>
        <taxon>Actinomycetes</taxon>
        <taxon>Streptosporangiales</taxon>
        <taxon>Streptosporangiaceae</taxon>
        <taxon>Planobispora</taxon>
    </lineage>
</organism>
<proteinExistence type="predicted"/>
<dbReference type="InterPro" id="IPR029058">
    <property type="entry name" value="AB_hydrolase_fold"/>
</dbReference>
<sequence>MSVWITRGVPALLVLALLVVGLAWLFQRSLIYLPDGSPVPPAATVLPGARDVTLITADGLRLGAWHVPAAGPARGVSVLVAGGNAGNRMHRAPLARALASRGLSVLLMDYRGYGGNPGRPSEAGLALDVRAAREHLARSGDAVIYFGESLGAAVVTELAAEHPPAALLLRSPFTDLADAGQVNYPFLPVRPLLWDRFPVTEHLAGVHVPTTVVFGSRDTIVPARLSRAVAEAAPGLVRGVEIAGAGHNDRVFLDGSELVGAVLELAERAA</sequence>